<dbReference type="EMBL" id="JALNTZ010000006">
    <property type="protein sequence ID" value="KAJ3650251.1"/>
    <property type="molecule type" value="Genomic_DNA"/>
</dbReference>
<keyword evidence="2" id="KW-1185">Reference proteome</keyword>
<evidence type="ECO:0000313" key="1">
    <source>
        <dbReference type="EMBL" id="KAJ3650251.1"/>
    </source>
</evidence>
<evidence type="ECO:0000313" key="2">
    <source>
        <dbReference type="Proteomes" id="UP001168821"/>
    </source>
</evidence>
<protein>
    <submittedName>
        <fullName evidence="1">Uncharacterized protein</fullName>
    </submittedName>
</protein>
<dbReference type="AlphaFoldDB" id="A0AA38I7C2"/>
<sequence length="111" mass="13124">MKKIIRTSFTQIFGTTNELLTKENPDMNQVRTNIQVLEQKMKNNSQLNQRYLNLLFDQDPEDVDFDSEMAKMDEDMCKFSALKMKVETQVNLSVLKYSQIEFRKFGSDIRD</sequence>
<proteinExistence type="predicted"/>
<organism evidence="1 2">
    <name type="scientific">Zophobas morio</name>
    <dbReference type="NCBI Taxonomy" id="2755281"/>
    <lineage>
        <taxon>Eukaryota</taxon>
        <taxon>Metazoa</taxon>
        <taxon>Ecdysozoa</taxon>
        <taxon>Arthropoda</taxon>
        <taxon>Hexapoda</taxon>
        <taxon>Insecta</taxon>
        <taxon>Pterygota</taxon>
        <taxon>Neoptera</taxon>
        <taxon>Endopterygota</taxon>
        <taxon>Coleoptera</taxon>
        <taxon>Polyphaga</taxon>
        <taxon>Cucujiformia</taxon>
        <taxon>Tenebrionidae</taxon>
        <taxon>Zophobas</taxon>
    </lineage>
</organism>
<gene>
    <name evidence="1" type="ORF">Zmor_021949</name>
</gene>
<reference evidence="1" key="1">
    <citation type="journal article" date="2023" name="G3 (Bethesda)">
        <title>Whole genome assemblies of Zophobas morio and Tenebrio molitor.</title>
        <authorList>
            <person name="Kaur S."/>
            <person name="Stinson S.A."/>
            <person name="diCenzo G.C."/>
        </authorList>
    </citation>
    <scope>NUCLEOTIDE SEQUENCE</scope>
    <source>
        <strain evidence="1">QUZm001</strain>
    </source>
</reference>
<accession>A0AA38I7C2</accession>
<comment type="caution">
    <text evidence="1">The sequence shown here is derived from an EMBL/GenBank/DDBJ whole genome shotgun (WGS) entry which is preliminary data.</text>
</comment>
<dbReference type="Proteomes" id="UP001168821">
    <property type="component" value="Unassembled WGS sequence"/>
</dbReference>
<name>A0AA38I7C2_9CUCU</name>